<organism evidence="1 2">
    <name type="scientific">Hibiscus sabdariffa</name>
    <name type="common">roselle</name>
    <dbReference type="NCBI Taxonomy" id="183260"/>
    <lineage>
        <taxon>Eukaryota</taxon>
        <taxon>Viridiplantae</taxon>
        <taxon>Streptophyta</taxon>
        <taxon>Embryophyta</taxon>
        <taxon>Tracheophyta</taxon>
        <taxon>Spermatophyta</taxon>
        <taxon>Magnoliopsida</taxon>
        <taxon>eudicotyledons</taxon>
        <taxon>Gunneridae</taxon>
        <taxon>Pentapetalae</taxon>
        <taxon>rosids</taxon>
        <taxon>malvids</taxon>
        <taxon>Malvales</taxon>
        <taxon>Malvaceae</taxon>
        <taxon>Malvoideae</taxon>
        <taxon>Hibiscus</taxon>
    </lineage>
</organism>
<evidence type="ECO:0000313" key="1">
    <source>
        <dbReference type="EMBL" id="KAK8504119.1"/>
    </source>
</evidence>
<dbReference type="Proteomes" id="UP001472677">
    <property type="component" value="Unassembled WGS sequence"/>
</dbReference>
<sequence length="89" mass="10077">MTAVFVVMGQRISIMYFDFVLRRMNFGACDLSEGCESILYATIRRVVAWERNGVADKLASLSQQQSMHMVVFDVPPSPVSVIVAEEQRF</sequence>
<accession>A0ABR2BAP6</accession>
<name>A0ABR2BAP6_9ROSI</name>
<comment type="caution">
    <text evidence="1">The sequence shown here is derived from an EMBL/GenBank/DDBJ whole genome shotgun (WGS) entry which is preliminary data.</text>
</comment>
<proteinExistence type="predicted"/>
<evidence type="ECO:0000313" key="2">
    <source>
        <dbReference type="Proteomes" id="UP001472677"/>
    </source>
</evidence>
<protein>
    <submittedName>
        <fullName evidence="1">Uncharacterized protein</fullName>
    </submittedName>
</protein>
<dbReference type="EMBL" id="JBBPBM010000145">
    <property type="protein sequence ID" value="KAK8504119.1"/>
    <property type="molecule type" value="Genomic_DNA"/>
</dbReference>
<keyword evidence="2" id="KW-1185">Reference proteome</keyword>
<gene>
    <name evidence="1" type="ORF">V6N12_005659</name>
</gene>
<reference evidence="1 2" key="1">
    <citation type="journal article" date="2024" name="G3 (Bethesda)">
        <title>Genome assembly of Hibiscus sabdariffa L. provides insights into metabolisms of medicinal natural products.</title>
        <authorList>
            <person name="Kim T."/>
        </authorList>
    </citation>
    <scope>NUCLEOTIDE SEQUENCE [LARGE SCALE GENOMIC DNA]</scope>
    <source>
        <strain evidence="1">TK-2024</strain>
        <tissue evidence="1">Old leaves</tissue>
    </source>
</reference>